<dbReference type="Gene3D" id="1.20.120.450">
    <property type="entry name" value="dinb family like domain"/>
    <property type="match status" value="1"/>
</dbReference>
<evidence type="ECO:0000313" key="4">
    <source>
        <dbReference type="Proteomes" id="UP000236178"/>
    </source>
</evidence>
<dbReference type="EMBL" id="PJOS01000040">
    <property type="protein sequence ID" value="PKT71077.1"/>
    <property type="molecule type" value="Genomic_DNA"/>
</dbReference>
<protein>
    <recommendedName>
        <fullName evidence="2">Mycothiol-dependent maleylpyruvate isomerase metal-binding domain-containing protein</fullName>
    </recommendedName>
</protein>
<dbReference type="OrthoDB" id="5185819at2"/>
<keyword evidence="4" id="KW-1185">Reference proteome</keyword>
<comment type="caution">
    <text evidence="3">The sequence shown here is derived from an EMBL/GenBank/DDBJ whole genome shotgun (WGS) entry which is preliminary data.</text>
</comment>
<evidence type="ECO:0000259" key="2">
    <source>
        <dbReference type="Pfam" id="PF11716"/>
    </source>
</evidence>
<reference evidence="3 4" key="1">
    <citation type="submission" date="2017-12" db="EMBL/GenBank/DDBJ databases">
        <title>Streptomyces populusis sp. nov., a novel endophytic actinobacterium isolated from stems of Populus adenopoda Maxim.</title>
        <authorList>
            <person name="Wang Z."/>
        </authorList>
    </citation>
    <scope>NUCLEOTIDE SEQUENCE [LARGE SCALE GENOMIC DNA]</scope>
    <source>
        <strain evidence="3 4">A249</strain>
    </source>
</reference>
<accession>A0A2I0SMB8</accession>
<feature type="domain" description="Mycothiol-dependent maleylpyruvate isomerase metal-binding" evidence="2">
    <location>
        <begin position="8"/>
        <end position="64"/>
    </location>
</feature>
<dbReference type="Proteomes" id="UP000236178">
    <property type="component" value="Unassembled WGS sequence"/>
</dbReference>
<evidence type="ECO:0000256" key="1">
    <source>
        <dbReference type="SAM" id="MobiDB-lite"/>
    </source>
</evidence>
<dbReference type="InterPro" id="IPR034660">
    <property type="entry name" value="DinB/YfiT-like"/>
</dbReference>
<gene>
    <name evidence="3" type="ORF">CW362_21015</name>
</gene>
<sequence length="77" mass="8246">MPARQAAALELSGRRVHAIRDDRWDAPTPCTGWSVRDLVGHLAAEQARVPAPVRDGDTVGPAGDARTKPLCPVGRRP</sequence>
<dbReference type="InterPro" id="IPR024344">
    <property type="entry name" value="MDMPI_metal-binding"/>
</dbReference>
<proteinExistence type="predicted"/>
<feature type="region of interest" description="Disordered" evidence="1">
    <location>
        <begin position="49"/>
        <end position="77"/>
    </location>
</feature>
<dbReference type="SUPFAM" id="SSF109854">
    <property type="entry name" value="DinB/YfiT-like putative metalloenzymes"/>
    <property type="match status" value="1"/>
</dbReference>
<evidence type="ECO:0000313" key="3">
    <source>
        <dbReference type="EMBL" id="PKT71077.1"/>
    </source>
</evidence>
<dbReference type="Pfam" id="PF11716">
    <property type="entry name" value="MDMPI_N"/>
    <property type="match status" value="1"/>
</dbReference>
<name>A0A2I0SMB8_9ACTN</name>
<organism evidence="3 4">
    <name type="scientific">Streptomyces populi</name>
    <dbReference type="NCBI Taxonomy" id="2058924"/>
    <lineage>
        <taxon>Bacteria</taxon>
        <taxon>Bacillati</taxon>
        <taxon>Actinomycetota</taxon>
        <taxon>Actinomycetes</taxon>
        <taxon>Kitasatosporales</taxon>
        <taxon>Streptomycetaceae</taxon>
        <taxon>Streptomyces</taxon>
    </lineage>
</organism>
<dbReference type="AlphaFoldDB" id="A0A2I0SMB8"/>
<dbReference type="GO" id="GO:0046872">
    <property type="term" value="F:metal ion binding"/>
    <property type="evidence" value="ECO:0007669"/>
    <property type="project" value="InterPro"/>
</dbReference>